<name>A0ABV9A681_9ACTN</name>
<sequence length="400" mass="40535">MGIESDQLVFDYLSRIGDLAHSTSMTAAERARLVNGLRGEIDRMRAEQGGAESKAAVRKILSRLGRPEEVVAGAGGGAVPAPRPAASGTGSAGADRFGGGTGDGTGSRDSKVSLWKRGTARRASSDEPSAPAAPPVTASRGASAPHLAGMDELGPEESDPDWWRVDPSPYGDGGGRRTFGEPVPGFVGGIEIPELLKPPPRPGEESGAGKPGGGGAAAAVPGARKPAGPARPADPADRVDRVDPVDPVDMVKGAAGDGDAGVVAGAGGRLGGLWPGRAALRGRGGPRVGGIVEWTAAVLLVAGVVAGSLIPLAVGWLAAWWSPRLSRTEAKWAAAGMPGIVAGGAVVWVWGRIDGRWGERIPQGGDALGQTLTDAWPVLLKVAAVASALFLAWRARRPKG</sequence>
<feature type="region of interest" description="Disordered" evidence="1">
    <location>
        <begin position="72"/>
        <end position="179"/>
    </location>
</feature>
<feature type="transmembrane region" description="Helical" evidence="2">
    <location>
        <begin position="294"/>
        <end position="320"/>
    </location>
</feature>
<keyword evidence="4" id="KW-1185">Reference proteome</keyword>
<feature type="compositionally biased region" description="Low complexity" evidence="1">
    <location>
        <begin position="126"/>
        <end position="139"/>
    </location>
</feature>
<reference evidence="4" key="1">
    <citation type="journal article" date="2019" name="Int. J. Syst. Evol. Microbiol.">
        <title>The Global Catalogue of Microorganisms (GCM) 10K type strain sequencing project: providing services to taxonomists for standard genome sequencing and annotation.</title>
        <authorList>
            <consortium name="The Broad Institute Genomics Platform"/>
            <consortium name="The Broad Institute Genome Sequencing Center for Infectious Disease"/>
            <person name="Wu L."/>
            <person name="Ma J."/>
        </authorList>
    </citation>
    <scope>NUCLEOTIDE SEQUENCE [LARGE SCALE GENOMIC DNA]</scope>
    <source>
        <strain evidence="4">CGMCC 4.7357</strain>
    </source>
</reference>
<feature type="compositionally biased region" description="Basic and acidic residues" evidence="1">
    <location>
        <begin position="234"/>
        <end position="244"/>
    </location>
</feature>
<feature type="compositionally biased region" description="Low complexity" evidence="1">
    <location>
        <begin position="84"/>
        <end position="95"/>
    </location>
</feature>
<gene>
    <name evidence="3" type="ORF">ACFPA8_10260</name>
</gene>
<feature type="compositionally biased region" description="Low complexity" evidence="1">
    <location>
        <begin position="217"/>
        <end position="233"/>
    </location>
</feature>
<evidence type="ECO:0008006" key="5">
    <source>
        <dbReference type="Google" id="ProtNLM"/>
    </source>
</evidence>
<accession>A0ABV9A681</accession>
<feature type="compositionally biased region" description="Gly residues" evidence="1">
    <location>
        <begin position="96"/>
        <end position="105"/>
    </location>
</feature>
<feature type="transmembrane region" description="Helical" evidence="2">
    <location>
        <begin position="332"/>
        <end position="350"/>
    </location>
</feature>
<keyword evidence="2" id="KW-1133">Transmembrane helix</keyword>
<dbReference type="Proteomes" id="UP001595997">
    <property type="component" value="Unassembled WGS sequence"/>
</dbReference>
<keyword evidence="2" id="KW-0472">Membrane</keyword>
<dbReference type="EMBL" id="JBHSFH010000005">
    <property type="protein sequence ID" value="MFC4494514.1"/>
    <property type="molecule type" value="Genomic_DNA"/>
</dbReference>
<evidence type="ECO:0000313" key="4">
    <source>
        <dbReference type="Proteomes" id="UP001595997"/>
    </source>
</evidence>
<feature type="transmembrane region" description="Helical" evidence="2">
    <location>
        <begin position="375"/>
        <end position="393"/>
    </location>
</feature>
<dbReference type="RefSeq" id="WP_386445660.1">
    <property type="nucleotide sequence ID" value="NZ_JBHSFH010000005.1"/>
</dbReference>
<proteinExistence type="predicted"/>
<keyword evidence="2" id="KW-0812">Transmembrane</keyword>
<feature type="region of interest" description="Disordered" evidence="1">
    <location>
        <begin position="191"/>
        <end position="244"/>
    </location>
</feature>
<evidence type="ECO:0000256" key="1">
    <source>
        <dbReference type="SAM" id="MobiDB-lite"/>
    </source>
</evidence>
<protein>
    <recommendedName>
        <fullName evidence="5">Integral membrane protein</fullName>
    </recommendedName>
</protein>
<comment type="caution">
    <text evidence="3">The sequence shown here is derived from an EMBL/GenBank/DDBJ whole genome shotgun (WGS) entry which is preliminary data.</text>
</comment>
<evidence type="ECO:0000313" key="3">
    <source>
        <dbReference type="EMBL" id="MFC4494514.1"/>
    </source>
</evidence>
<organism evidence="3 4">
    <name type="scientific">Streptomyces ovatisporus</name>
    <dbReference type="NCBI Taxonomy" id="1128682"/>
    <lineage>
        <taxon>Bacteria</taxon>
        <taxon>Bacillati</taxon>
        <taxon>Actinomycetota</taxon>
        <taxon>Actinomycetes</taxon>
        <taxon>Kitasatosporales</taxon>
        <taxon>Streptomycetaceae</taxon>
        <taxon>Streptomyces</taxon>
    </lineage>
</organism>
<evidence type="ECO:0000256" key="2">
    <source>
        <dbReference type="SAM" id="Phobius"/>
    </source>
</evidence>